<gene>
    <name evidence="1" type="ORF">SAMN04488112_10455</name>
</gene>
<dbReference type="AlphaFoldDB" id="A0A1G6JID6"/>
<dbReference type="EMBL" id="FMZA01000004">
    <property type="protein sequence ID" value="SDC18441.1"/>
    <property type="molecule type" value="Genomic_DNA"/>
</dbReference>
<accession>A0A1G6JID6</accession>
<keyword evidence="2" id="KW-1185">Reference proteome</keyword>
<name>A0A1G6JID6_9BACL</name>
<dbReference type="STRING" id="1236220.SAMN04488112_10455"/>
<sequence length="44" mass="4864">MSKAMFLHREEILLEGLVMISIPSSDGFGEKMNAIHTEITESIG</sequence>
<organism evidence="1 2">
    <name type="scientific">Melghirimyces thermohalophilus</name>
    <dbReference type="NCBI Taxonomy" id="1236220"/>
    <lineage>
        <taxon>Bacteria</taxon>
        <taxon>Bacillati</taxon>
        <taxon>Bacillota</taxon>
        <taxon>Bacilli</taxon>
        <taxon>Bacillales</taxon>
        <taxon>Thermoactinomycetaceae</taxon>
        <taxon>Melghirimyces</taxon>
    </lineage>
</organism>
<evidence type="ECO:0000313" key="2">
    <source>
        <dbReference type="Proteomes" id="UP000199387"/>
    </source>
</evidence>
<protein>
    <submittedName>
        <fullName evidence="1">Uncharacterized protein</fullName>
    </submittedName>
</protein>
<reference evidence="1 2" key="1">
    <citation type="submission" date="2016-10" db="EMBL/GenBank/DDBJ databases">
        <authorList>
            <person name="de Groot N.N."/>
        </authorList>
    </citation>
    <scope>NUCLEOTIDE SEQUENCE [LARGE SCALE GENOMIC DNA]</scope>
    <source>
        <strain evidence="1 2">DSM 45514</strain>
    </source>
</reference>
<evidence type="ECO:0000313" key="1">
    <source>
        <dbReference type="EMBL" id="SDC18441.1"/>
    </source>
</evidence>
<dbReference type="Proteomes" id="UP000199387">
    <property type="component" value="Unassembled WGS sequence"/>
</dbReference>
<proteinExistence type="predicted"/>
<dbReference type="RefSeq" id="WP_281220364.1">
    <property type="nucleotide sequence ID" value="NZ_FMZA01000004.1"/>
</dbReference>